<sequence>MISEFVGSSGDYSPANTSSGGASCPQCPVVPRCGLPTTPAVDWAAVGIRHSQENGRENHYIGFKGAMKR</sequence>
<evidence type="ECO:0000313" key="2">
    <source>
        <dbReference type="EMBL" id="CAD7393710.1"/>
    </source>
</evidence>
<evidence type="ECO:0000256" key="1">
    <source>
        <dbReference type="SAM" id="MobiDB-lite"/>
    </source>
</evidence>
<proteinExistence type="predicted"/>
<dbReference type="AlphaFoldDB" id="A0A7R9CBN9"/>
<organism evidence="2">
    <name type="scientific">Timema cristinae</name>
    <name type="common">Walking stick</name>
    <dbReference type="NCBI Taxonomy" id="61476"/>
    <lineage>
        <taxon>Eukaryota</taxon>
        <taxon>Metazoa</taxon>
        <taxon>Ecdysozoa</taxon>
        <taxon>Arthropoda</taxon>
        <taxon>Hexapoda</taxon>
        <taxon>Insecta</taxon>
        <taxon>Pterygota</taxon>
        <taxon>Neoptera</taxon>
        <taxon>Polyneoptera</taxon>
        <taxon>Phasmatodea</taxon>
        <taxon>Timematodea</taxon>
        <taxon>Timematoidea</taxon>
        <taxon>Timematidae</taxon>
        <taxon>Timema</taxon>
    </lineage>
</organism>
<accession>A0A7R9CBN9</accession>
<feature type="region of interest" description="Disordered" evidence="1">
    <location>
        <begin position="1"/>
        <end position="23"/>
    </location>
</feature>
<name>A0A7R9CBN9_TIMCR</name>
<gene>
    <name evidence="2" type="ORF">TCEB3V08_LOCUS1674</name>
</gene>
<feature type="compositionally biased region" description="Polar residues" evidence="1">
    <location>
        <begin position="10"/>
        <end position="21"/>
    </location>
</feature>
<dbReference type="EMBL" id="OC316780">
    <property type="protein sequence ID" value="CAD7393710.1"/>
    <property type="molecule type" value="Genomic_DNA"/>
</dbReference>
<reference evidence="2" key="1">
    <citation type="submission" date="2020-11" db="EMBL/GenBank/DDBJ databases">
        <authorList>
            <person name="Tran Van P."/>
        </authorList>
    </citation>
    <scope>NUCLEOTIDE SEQUENCE</scope>
</reference>
<protein>
    <submittedName>
        <fullName evidence="2">Uncharacterized protein</fullName>
    </submittedName>
</protein>